<feature type="binding site" evidence="2">
    <location>
        <position position="595"/>
    </location>
    <ligand>
        <name>Mg(2+)</name>
        <dbReference type="ChEBI" id="CHEBI:18420"/>
    </ligand>
</feature>
<dbReference type="RefSeq" id="WP_085124463.1">
    <property type="nucleotide sequence ID" value="NZ_FWZX01000018.1"/>
</dbReference>
<evidence type="ECO:0000256" key="2">
    <source>
        <dbReference type="HAMAP-Rule" id="MF_02238"/>
    </source>
</evidence>
<feature type="binding site" evidence="2">
    <location>
        <position position="240"/>
    </location>
    <ligand>
        <name>a divalent metal cation</name>
        <dbReference type="ChEBI" id="CHEBI:60240"/>
        <note>catalytic</note>
    </ligand>
</feature>
<dbReference type="Pfam" id="PF01261">
    <property type="entry name" value="AP_endonuc_2"/>
    <property type="match status" value="1"/>
</dbReference>
<dbReference type="AlphaFoldDB" id="A0A1Y6C8V1"/>
<dbReference type="GO" id="GO:0046872">
    <property type="term" value="F:metal ion binding"/>
    <property type="evidence" value="ECO:0007669"/>
    <property type="project" value="UniProtKB-UniRule"/>
</dbReference>
<keyword evidence="5" id="KW-1185">Reference proteome</keyword>
<dbReference type="UniPathway" id="UPA00088"/>
<keyword evidence="4" id="KW-0670">Pyruvate</keyword>
<dbReference type="PROSITE" id="PS51819">
    <property type="entry name" value="VOC"/>
    <property type="match status" value="2"/>
</dbReference>
<keyword evidence="4" id="KW-0223">Dioxygenase</keyword>
<dbReference type="InterPro" id="IPR041736">
    <property type="entry name" value="4OHPhenylPyrv_dOase_N"/>
</dbReference>
<feature type="domain" description="VOC" evidence="3">
    <location>
        <begin position="437"/>
        <end position="586"/>
    </location>
</feature>
<dbReference type="EC" id="4.2.1.118" evidence="2"/>
<name>A0A1Y6C8V1_9PROT</name>
<dbReference type="HAMAP" id="MF_02238">
    <property type="entry name" value="DSD"/>
    <property type="match status" value="1"/>
</dbReference>
<proteinExistence type="inferred from homology"/>
<feature type="binding site" evidence="2">
    <location>
        <position position="440"/>
    </location>
    <ligand>
        <name>Mg(2+)</name>
        <dbReference type="ChEBI" id="CHEBI:18420"/>
    </ligand>
</feature>
<dbReference type="Gene3D" id="3.20.20.150">
    <property type="entry name" value="Divalent-metal-dependent TIM barrel enzymes"/>
    <property type="match status" value="1"/>
</dbReference>
<feature type="binding site" evidence="2">
    <location>
        <position position="135"/>
    </location>
    <ligand>
        <name>a divalent metal cation</name>
        <dbReference type="ChEBI" id="CHEBI:60240"/>
        <note>catalytic</note>
    </ligand>
</feature>
<dbReference type="GO" id="GO:0046279">
    <property type="term" value="P:3,4-dihydroxybenzoate biosynthetic process"/>
    <property type="evidence" value="ECO:0007669"/>
    <property type="project" value="UniProtKB-UniRule"/>
</dbReference>
<comment type="function">
    <text evidence="2">Catalyzes the conversion of 3-dehydroshikimate to protocatechuate (3,4-dihydroxybenzoate), a common intermediate of quinate and shikimate degradation pathways.</text>
</comment>
<feature type="binding site" evidence="2">
    <location>
        <position position="518"/>
    </location>
    <ligand>
        <name>Mg(2+)</name>
        <dbReference type="ChEBI" id="CHEBI:18420"/>
    </ligand>
</feature>
<feature type="domain" description="VOC" evidence="3">
    <location>
        <begin position="288"/>
        <end position="407"/>
    </location>
</feature>
<dbReference type="Gene3D" id="3.10.180.10">
    <property type="entry name" value="2,3-Dihydroxybiphenyl 1,2-Dioxygenase, domain 1"/>
    <property type="match status" value="2"/>
</dbReference>
<dbReference type="SUPFAM" id="SSF54593">
    <property type="entry name" value="Glyoxalase/Bleomycin resistance protein/Dihydroxybiphenyl dioxygenase"/>
    <property type="match status" value="1"/>
</dbReference>
<dbReference type="InterPro" id="IPR029068">
    <property type="entry name" value="Glyas_Bleomycin-R_OHBP_Dase"/>
</dbReference>
<dbReference type="InterPro" id="IPR036237">
    <property type="entry name" value="Xyl_isomerase-like_sf"/>
</dbReference>
<comment type="cofactor">
    <cofactor evidence="2">
        <name>a divalent metal cation</name>
        <dbReference type="ChEBI" id="CHEBI:60240"/>
    </cofactor>
</comment>
<dbReference type="PANTHER" id="PTHR12110:SF21">
    <property type="entry name" value="XYLOSE ISOMERASE-LIKE TIM BARREL DOMAIN-CONTAINING PROTEIN"/>
    <property type="match status" value="1"/>
</dbReference>
<dbReference type="Pfam" id="PF00903">
    <property type="entry name" value="Glyoxalase"/>
    <property type="match status" value="1"/>
</dbReference>
<evidence type="ECO:0000313" key="4">
    <source>
        <dbReference type="EMBL" id="SMF51941.1"/>
    </source>
</evidence>
<dbReference type="GO" id="GO:0051213">
    <property type="term" value="F:dioxygenase activity"/>
    <property type="evidence" value="ECO:0007669"/>
    <property type="project" value="UniProtKB-KW"/>
</dbReference>
<evidence type="ECO:0000313" key="5">
    <source>
        <dbReference type="Proteomes" id="UP000192917"/>
    </source>
</evidence>
<dbReference type="InterPro" id="IPR037523">
    <property type="entry name" value="VOC_core"/>
</dbReference>
<accession>A0A1Y6C8V1</accession>
<dbReference type="Pfam" id="PF14696">
    <property type="entry name" value="Glyoxalase_5"/>
    <property type="match status" value="1"/>
</dbReference>
<evidence type="ECO:0000259" key="3">
    <source>
        <dbReference type="PROSITE" id="PS51819"/>
    </source>
</evidence>
<dbReference type="InterPro" id="IPR041735">
    <property type="entry name" value="4OHPhenylPyrv_dOase_C"/>
</dbReference>
<organism evidence="4 5">
    <name type="scientific">Tistlia consotensis USBA 355</name>
    <dbReference type="NCBI Taxonomy" id="560819"/>
    <lineage>
        <taxon>Bacteria</taxon>
        <taxon>Pseudomonadati</taxon>
        <taxon>Pseudomonadota</taxon>
        <taxon>Alphaproteobacteria</taxon>
        <taxon>Rhodospirillales</taxon>
        <taxon>Rhodovibrionaceae</taxon>
        <taxon>Tistlia</taxon>
    </lineage>
</organism>
<dbReference type="InterPro" id="IPR013022">
    <property type="entry name" value="Xyl_isomerase-like_TIM-brl"/>
</dbReference>
<keyword evidence="4" id="KW-0560">Oxidoreductase</keyword>
<dbReference type="InterPro" id="IPR043700">
    <property type="entry name" value="DSD"/>
</dbReference>
<reference evidence="4 5" key="1">
    <citation type="submission" date="2017-04" db="EMBL/GenBank/DDBJ databases">
        <authorList>
            <person name="Afonso C.L."/>
            <person name="Miller P.J."/>
            <person name="Scott M.A."/>
            <person name="Spackman E."/>
            <person name="Goraichik I."/>
            <person name="Dimitrov K.M."/>
            <person name="Suarez D.L."/>
            <person name="Swayne D.E."/>
        </authorList>
    </citation>
    <scope>NUCLEOTIDE SEQUENCE [LARGE SCALE GENOMIC DNA]</scope>
    <source>
        <strain evidence="4 5">USBA 355</strain>
    </source>
</reference>
<dbReference type="CDD" id="cd08342">
    <property type="entry name" value="HPPD_N_like"/>
    <property type="match status" value="1"/>
</dbReference>
<keyword evidence="1 2" id="KW-0479">Metal-binding</keyword>
<dbReference type="STRING" id="560819.SAMN05428998_11881"/>
<dbReference type="PANTHER" id="PTHR12110">
    <property type="entry name" value="HYDROXYPYRUVATE ISOMERASE"/>
    <property type="match status" value="1"/>
</dbReference>
<gene>
    <name evidence="4" type="ORF">SAMN05428998_11881</name>
</gene>
<comment type="pathway">
    <text evidence="2">Aromatic compound metabolism; 3,4-dihydroxybenzoate biosynthesis.</text>
</comment>
<feature type="binding site" evidence="2">
    <location>
        <position position="192"/>
    </location>
    <ligand>
        <name>a divalent metal cation</name>
        <dbReference type="ChEBI" id="CHEBI:60240"/>
        <note>catalytic</note>
    </ligand>
</feature>
<sequence length="630" mass="68809">MHRTSIATVSLSGDLREKLDAIAAAGFDGVEIFENDFLAYPAGAAEVGRLVREAGLAVTVFQPFRDFEGLPEPQRGRAFERAERKFDVMQALGTDLMLVCSNVSPAALGGIDRAAEDFRELGERAARRGLRIGYEALAWGRHVSDHRDAWEIVRRADHPAVGLVLDSFHTLAPGLDPETIRRIPGDRIFLVQVADAPKLEMDLLSWSRHFRCMPGQGQLDVAGFLAAVEATGYAGYLSLEIFNDQFRAGSARQVAVDGRRSLIAVADQVARSAGRTDGLLPARARPLGVEFVEFAVDEPGAEQLAELFAALGFACAGRHVSKAVEWWREGGINLVVNAEKEGFAHASWLTHGPGVCAVGLQVEDAGAAMERARALLAQPFSQPVGPGELEVPAIRGVGGSLLYFTDPKSELARVWEIEFRPADRPGAPARKSAGLTRIDHVSQSMEYDEMLSWLLFYTSIFEMERTPELDIADPGGLVRSQVVESADKAVRIPLNGTQSHRTLAARFLSEFFGSGVQHIAFASSDIFASAAALEANGVALLQVPDNYYDDLEARFGLEPELLERLSANAVLFDRDEAGDYFQLYTRPFQERFFFEIVERRGTYAGFGAANAPIRLAAQSLSARHPAVPRR</sequence>
<dbReference type="InterPro" id="IPR004360">
    <property type="entry name" value="Glyas_Fos-R_dOase_dom"/>
</dbReference>
<dbReference type="InterPro" id="IPR050312">
    <property type="entry name" value="IolE/XylAMocC-like"/>
</dbReference>
<dbReference type="EMBL" id="FWZX01000018">
    <property type="protein sequence ID" value="SMF51941.1"/>
    <property type="molecule type" value="Genomic_DNA"/>
</dbReference>
<dbReference type="CDD" id="cd07250">
    <property type="entry name" value="HPPD_C_like"/>
    <property type="match status" value="1"/>
</dbReference>
<keyword evidence="2" id="KW-0456">Lyase</keyword>
<evidence type="ECO:0000256" key="1">
    <source>
        <dbReference type="ARBA" id="ARBA00022723"/>
    </source>
</evidence>
<feature type="binding site" evidence="2">
    <location>
        <position position="166"/>
    </location>
    <ligand>
        <name>a divalent metal cation</name>
        <dbReference type="ChEBI" id="CHEBI:60240"/>
        <note>catalytic</note>
    </ligand>
</feature>
<dbReference type="GO" id="GO:0046565">
    <property type="term" value="F:3-dehydroshikimate dehydratase activity"/>
    <property type="evidence" value="ECO:0007669"/>
    <property type="project" value="UniProtKB-UniRule"/>
</dbReference>
<protein>
    <recommendedName>
        <fullName evidence="2">3-dehydroshikimate dehydratase</fullName>
        <shortName evidence="2">DSD</shortName>
        <ecNumber evidence="2">4.2.1.118</ecNumber>
    </recommendedName>
</protein>
<dbReference type="SUPFAM" id="SSF51658">
    <property type="entry name" value="Xylose isomerase-like"/>
    <property type="match status" value="1"/>
</dbReference>
<dbReference type="Proteomes" id="UP000192917">
    <property type="component" value="Unassembled WGS sequence"/>
</dbReference>
<comment type="catalytic activity">
    <reaction evidence="2">
        <text>3-dehydroshikimate = 3,4-dihydroxybenzoate + H2O</text>
        <dbReference type="Rhea" id="RHEA:24848"/>
        <dbReference type="ChEBI" id="CHEBI:15377"/>
        <dbReference type="ChEBI" id="CHEBI:16630"/>
        <dbReference type="ChEBI" id="CHEBI:36241"/>
        <dbReference type="EC" id="4.2.1.118"/>
    </reaction>
</comment>
<comment type="similarity">
    <text evidence="2">Belongs to the bacterial two-domain DSD family.</text>
</comment>